<dbReference type="PROSITE" id="PS00678">
    <property type="entry name" value="WD_REPEATS_1"/>
    <property type="match status" value="2"/>
</dbReference>
<feature type="repeat" description="WD" evidence="3">
    <location>
        <begin position="300"/>
        <end position="321"/>
    </location>
</feature>
<dbReference type="InterPro" id="IPR020472">
    <property type="entry name" value="WD40_PAC1"/>
</dbReference>
<feature type="chain" id="PRO_5038691352" description="Anaphase-promoting complex subunit 4 WD40 domain-containing protein" evidence="4">
    <location>
        <begin position="23"/>
        <end position="623"/>
    </location>
</feature>
<accession>A0A919QKE4</accession>
<reference evidence="5" key="1">
    <citation type="submission" date="2021-01" db="EMBL/GenBank/DDBJ databases">
        <title>Whole genome shotgun sequence of Acrocarpospora phusangensis NBRC 108782.</title>
        <authorList>
            <person name="Komaki H."/>
            <person name="Tamura T."/>
        </authorList>
    </citation>
    <scope>NUCLEOTIDE SEQUENCE</scope>
    <source>
        <strain evidence="5">NBRC 108782</strain>
    </source>
</reference>
<feature type="repeat" description="WD" evidence="3">
    <location>
        <begin position="564"/>
        <end position="585"/>
    </location>
</feature>
<keyword evidence="1 3" id="KW-0853">WD repeat</keyword>
<keyword evidence="2" id="KW-0677">Repeat</keyword>
<gene>
    <name evidence="5" type="ORF">Aph01nite_77160</name>
</gene>
<feature type="repeat" description="WD" evidence="3">
    <location>
        <begin position="324"/>
        <end position="367"/>
    </location>
</feature>
<evidence type="ECO:0000256" key="2">
    <source>
        <dbReference type="ARBA" id="ARBA00022737"/>
    </source>
</evidence>
<dbReference type="SUPFAM" id="SSF50978">
    <property type="entry name" value="WD40 repeat-like"/>
    <property type="match status" value="1"/>
</dbReference>
<sequence>MLLVAVLLVAGVVPRASSAASAGVGPRWPYAERLCEERPRTGVPAAFGPARIFGGDEHTNITGVAFGRLGGRPVAVSTGQEGTMRVWALPALTPRGAPVRSRVLVPGAGLTIDMPPGQFRPHVPFEVNHRLNGRALRVTADDEMRVVDIATGRQVGPVMYLGEDNSVNAVALFSLGGRLTAAVNDNGGDENDPGPDAVTLWDLASGREAGLIEGDFSTVRAATVGGRTVLLTVNRGNRYDLGTSYPPVGTVSLWDPATRREISRLPGNPPPPEDAGGYTRIVYDRVSLAVGELDGRPVALTGGGDNTLRLWDLTTATQLAATTPNGHTDVVESFTVAELDGRRVLVSGSADSTVMVWDLSTLRRLQVLRGSNPAVMRYPRFADIPGAKPLITTWDGELRLWQLDSSGRLDPLPSGAEQGWFSMFHGRPAHLGEESGGVRLRDLATRAALGSRIPITGEQPVIRAVLTQLDGRDVVIDVRNRIRIWDLNSGRRIGTILDVRSPGHKEARPAVAQANCTTLVLSGAGPVVRVWDLRTGRELRQLTGHGGTIVHIRTGVIGDRPIAVTASEDGTIRVWNLIDGAPIGEPINVGRRYGVVELTELNGRTLLIRAGRDERIQMWDLGG</sequence>
<dbReference type="InterPro" id="IPR001680">
    <property type="entry name" value="WD40_rpt"/>
</dbReference>
<keyword evidence="4" id="KW-0732">Signal</keyword>
<dbReference type="InterPro" id="IPR036322">
    <property type="entry name" value="WD40_repeat_dom_sf"/>
</dbReference>
<evidence type="ECO:0000313" key="6">
    <source>
        <dbReference type="Proteomes" id="UP000640052"/>
    </source>
</evidence>
<evidence type="ECO:0000256" key="3">
    <source>
        <dbReference type="PROSITE-ProRule" id="PRU00221"/>
    </source>
</evidence>
<dbReference type="PRINTS" id="PR00320">
    <property type="entry name" value="GPROTEINBRPT"/>
</dbReference>
<dbReference type="InterPro" id="IPR015943">
    <property type="entry name" value="WD40/YVTN_repeat-like_dom_sf"/>
</dbReference>
<dbReference type="InterPro" id="IPR019775">
    <property type="entry name" value="WD40_repeat_CS"/>
</dbReference>
<dbReference type="SMART" id="SM00320">
    <property type="entry name" value="WD40"/>
    <property type="match status" value="4"/>
</dbReference>
<proteinExistence type="predicted"/>
<dbReference type="PROSITE" id="PS50082">
    <property type="entry name" value="WD_REPEATS_2"/>
    <property type="match status" value="3"/>
</dbReference>
<evidence type="ECO:0000256" key="4">
    <source>
        <dbReference type="SAM" id="SignalP"/>
    </source>
</evidence>
<dbReference type="PANTHER" id="PTHR22847">
    <property type="entry name" value="WD40 REPEAT PROTEIN"/>
    <property type="match status" value="1"/>
</dbReference>
<dbReference type="Gene3D" id="2.130.10.10">
    <property type="entry name" value="YVTN repeat-like/Quinoprotein amine dehydrogenase"/>
    <property type="match status" value="3"/>
</dbReference>
<dbReference type="EMBL" id="BOOA01000124">
    <property type="protein sequence ID" value="GIH29406.1"/>
    <property type="molecule type" value="Genomic_DNA"/>
</dbReference>
<name>A0A919QKE4_9ACTN</name>
<organism evidence="5 6">
    <name type="scientific">Acrocarpospora phusangensis</name>
    <dbReference type="NCBI Taxonomy" id="1070424"/>
    <lineage>
        <taxon>Bacteria</taxon>
        <taxon>Bacillati</taxon>
        <taxon>Actinomycetota</taxon>
        <taxon>Actinomycetes</taxon>
        <taxon>Streptosporangiales</taxon>
        <taxon>Streptosporangiaceae</taxon>
        <taxon>Acrocarpospora</taxon>
    </lineage>
</organism>
<keyword evidence="6" id="KW-1185">Reference proteome</keyword>
<dbReference type="SUPFAM" id="SSF50998">
    <property type="entry name" value="Quinoprotein alcohol dehydrogenase-like"/>
    <property type="match status" value="1"/>
</dbReference>
<protein>
    <recommendedName>
        <fullName evidence="7">Anaphase-promoting complex subunit 4 WD40 domain-containing protein</fullName>
    </recommendedName>
</protein>
<evidence type="ECO:0008006" key="7">
    <source>
        <dbReference type="Google" id="ProtNLM"/>
    </source>
</evidence>
<dbReference type="PANTHER" id="PTHR22847:SF637">
    <property type="entry name" value="WD REPEAT DOMAIN 5B"/>
    <property type="match status" value="1"/>
</dbReference>
<evidence type="ECO:0000313" key="5">
    <source>
        <dbReference type="EMBL" id="GIH29406.1"/>
    </source>
</evidence>
<dbReference type="InterPro" id="IPR011047">
    <property type="entry name" value="Quinoprotein_ADH-like_sf"/>
</dbReference>
<dbReference type="Proteomes" id="UP000640052">
    <property type="component" value="Unassembled WGS sequence"/>
</dbReference>
<comment type="caution">
    <text evidence="5">The sequence shown here is derived from an EMBL/GenBank/DDBJ whole genome shotgun (WGS) entry which is preliminary data.</text>
</comment>
<dbReference type="PROSITE" id="PS50294">
    <property type="entry name" value="WD_REPEATS_REGION"/>
    <property type="match status" value="1"/>
</dbReference>
<evidence type="ECO:0000256" key="1">
    <source>
        <dbReference type="ARBA" id="ARBA00022574"/>
    </source>
</evidence>
<dbReference type="Pfam" id="PF00400">
    <property type="entry name" value="WD40"/>
    <property type="match status" value="2"/>
</dbReference>
<feature type="signal peptide" evidence="4">
    <location>
        <begin position="1"/>
        <end position="22"/>
    </location>
</feature>
<dbReference type="AlphaFoldDB" id="A0A919QKE4"/>